<keyword evidence="3" id="KW-1185">Reference proteome</keyword>
<proteinExistence type="predicted"/>
<evidence type="ECO:0000313" key="3">
    <source>
        <dbReference type="Proteomes" id="UP001372338"/>
    </source>
</evidence>
<protein>
    <submittedName>
        <fullName evidence="2">Uncharacterized protein</fullName>
    </submittedName>
</protein>
<gene>
    <name evidence="2" type="ORF">RIF29_14072</name>
</gene>
<organism evidence="2 3">
    <name type="scientific">Crotalaria pallida</name>
    <name type="common">Smooth rattlebox</name>
    <name type="synonym">Crotalaria striata</name>
    <dbReference type="NCBI Taxonomy" id="3830"/>
    <lineage>
        <taxon>Eukaryota</taxon>
        <taxon>Viridiplantae</taxon>
        <taxon>Streptophyta</taxon>
        <taxon>Embryophyta</taxon>
        <taxon>Tracheophyta</taxon>
        <taxon>Spermatophyta</taxon>
        <taxon>Magnoliopsida</taxon>
        <taxon>eudicotyledons</taxon>
        <taxon>Gunneridae</taxon>
        <taxon>Pentapetalae</taxon>
        <taxon>rosids</taxon>
        <taxon>fabids</taxon>
        <taxon>Fabales</taxon>
        <taxon>Fabaceae</taxon>
        <taxon>Papilionoideae</taxon>
        <taxon>50 kb inversion clade</taxon>
        <taxon>genistoids sensu lato</taxon>
        <taxon>core genistoids</taxon>
        <taxon>Crotalarieae</taxon>
        <taxon>Crotalaria</taxon>
    </lineage>
</organism>
<evidence type="ECO:0000256" key="1">
    <source>
        <dbReference type="SAM" id="MobiDB-lite"/>
    </source>
</evidence>
<evidence type="ECO:0000313" key="2">
    <source>
        <dbReference type="EMBL" id="KAK7273026.1"/>
    </source>
</evidence>
<dbReference type="AlphaFoldDB" id="A0AAN9IHW9"/>
<accession>A0AAN9IHW9</accession>
<dbReference type="Proteomes" id="UP001372338">
    <property type="component" value="Unassembled WGS sequence"/>
</dbReference>
<dbReference type="EMBL" id="JAYWIO010000003">
    <property type="protein sequence ID" value="KAK7273026.1"/>
    <property type="molecule type" value="Genomic_DNA"/>
</dbReference>
<reference evidence="2 3" key="1">
    <citation type="submission" date="2024-01" db="EMBL/GenBank/DDBJ databases">
        <title>The genomes of 5 underutilized Papilionoideae crops provide insights into root nodulation and disease resistanc.</title>
        <authorList>
            <person name="Yuan L."/>
        </authorList>
    </citation>
    <scope>NUCLEOTIDE SEQUENCE [LARGE SCALE GENOMIC DNA]</scope>
    <source>
        <strain evidence="2">ZHUSHIDOU_FW_LH</strain>
        <tissue evidence="2">Leaf</tissue>
    </source>
</reference>
<feature type="region of interest" description="Disordered" evidence="1">
    <location>
        <begin position="1"/>
        <end position="30"/>
    </location>
</feature>
<sequence length="111" mass="12202">MAKRRGRPPKTPSSLAKKASNETDDDDGTRSKLDVALLDDEDLEEIDNLSLKKAEMLLKNLDLLREKVKEKVMIDGNTSASGKSAEKIADQINGAKNPNPATNVQNHLTQF</sequence>
<comment type="caution">
    <text evidence="2">The sequence shown here is derived from an EMBL/GenBank/DDBJ whole genome shotgun (WGS) entry which is preliminary data.</text>
</comment>
<name>A0AAN9IHW9_CROPI</name>